<dbReference type="AlphaFoldDB" id="A0A438KDP1"/>
<dbReference type="EMBL" id="QGNW01000009">
    <property type="protein sequence ID" value="RVX19324.1"/>
    <property type="molecule type" value="Genomic_DNA"/>
</dbReference>
<gene>
    <name evidence="1" type="ORF">CK203_008550</name>
</gene>
<accession>A0A438KDP1</accession>
<evidence type="ECO:0000313" key="1">
    <source>
        <dbReference type="EMBL" id="RVX19324.1"/>
    </source>
</evidence>
<evidence type="ECO:0000313" key="2">
    <source>
        <dbReference type="Proteomes" id="UP000288805"/>
    </source>
</evidence>
<reference evidence="1 2" key="1">
    <citation type="journal article" date="2018" name="PLoS Genet.">
        <title>Population sequencing reveals clonal diversity and ancestral inbreeding in the grapevine cultivar Chardonnay.</title>
        <authorList>
            <person name="Roach M.J."/>
            <person name="Johnson D.L."/>
            <person name="Bohlmann J."/>
            <person name="van Vuuren H.J."/>
            <person name="Jones S.J."/>
            <person name="Pretorius I.S."/>
            <person name="Schmidt S.A."/>
            <person name="Borneman A.R."/>
        </authorList>
    </citation>
    <scope>NUCLEOTIDE SEQUENCE [LARGE SCALE GENOMIC DNA]</scope>
    <source>
        <strain evidence="2">cv. Chardonnay</strain>
        <tissue evidence="1">Leaf</tissue>
    </source>
</reference>
<name>A0A438KDP1_VITVI</name>
<evidence type="ECO:0008006" key="3">
    <source>
        <dbReference type="Google" id="ProtNLM"/>
    </source>
</evidence>
<organism evidence="1 2">
    <name type="scientific">Vitis vinifera</name>
    <name type="common">Grape</name>
    <dbReference type="NCBI Taxonomy" id="29760"/>
    <lineage>
        <taxon>Eukaryota</taxon>
        <taxon>Viridiplantae</taxon>
        <taxon>Streptophyta</taxon>
        <taxon>Embryophyta</taxon>
        <taxon>Tracheophyta</taxon>
        <taxon>Spermatophyta</taxon>
        <taxon>Magnoliopsida</taxon>
        <taxon>eudicotyledons</taxon>
        <taxon>Gunneridae</taxon>
        <taxon>Pentapetalae</taxon>
        <taxon>rosids</taxon>
        <taxon>Vitales</taxon>
        <taxon>Vitaceae</taxon>
        <taxon>Viteae</taxon>
        <taxon>Vitis</taxon>
    </lineage>
</organism>
<sequence>MKLRIISWNVRGETDSERGRDIEELKIGKIFRLGGGLVFWDKRVYEPTSKREREGLWAKLGAIKGLWEDLYCVGSDFNKVRFSWERNSKIDDGGIRGGSIPFRIGNIRLAVKGFKESHKGWWVGYNFRGSNSLILASKFKTLESDLKAWSKEDF</sequence>
<comment type="caution">
    <text evidence="1">The sequence shown here is derived from an EMBL/GenBank/DDBJ whole genome shotgun (WGS) entry which is preliminary data.</text>
</comment>
<proteinExistence type="predicted"/>
<protein>
    <recommendedName>
        <fullName evidence="3">Endonuclease/exonuclease/phosphatase domain-containing protein</fullName>
    </recommendedName>
</protein>
<dbReference type="Proteomes" id="UP000288805">
    <property type="component" value="Unassembled WGS sequence"/>
</dbReference>